<organism evidence="1 2">
    <name type="scientific">Aerococcus christensenii</name>
    <dbReference type="NCBI Taxonomy" id="87541"/>
    <lineage>
        <taxon>Bacteria</taxon>
        <taxon>Bacillati</taxon>
        <taxon>Bacillota</taxon>
        <taxon>Bacilli</taxon>
        <taxon>Lactobacillales</taxon>
        <taxon>Aerococcaceae</taxon>
        <taxon>Aerococcus</taxon>
    </lineage>
</organism>
<name>A0A133Y4L3_9LACT</name>
<accession>A0A133Y4L3</accession>
<evidence type="ECO:0000313" key="1">
    <source>
        <dbReference type="EMBL" id="KXB38131.1"/>
    </source>
</evidence>
<dbReference type="EMBL" id="LSCQ01000011">
    <property type="protein sequence ID" value="KXB38131.1"/>
    <property type="molecule type" value="Genomic_DNA"/>
</dbReference>
<dbReference type="PATRIC" id="fig|87541.4.peg.124"/>
<comment type="caution">
    <text evidence="1">The sequence shown here is derived from an EMBL/GenBank/DDBJ whole genome shotgun (WGS) entry which is preliminary data.</text>
</comment>
<proteinExistence type="predicted"/>
<dbReference type="AlphaFoldDB" id="A0A133Y4L3"/>
<dbReference type="RefSeq" id="WP_060936321.1">
    <property type="nucleotide sequence ID" value="NZ_JASOZP010000005.1"/>
</dbReference>
<reference evidence="1 2" key="1">
    <citation type="submission" date="2016-01" db="EMBL/GenBank/DDBJ databases">
        <authorList>
            <person name="Oliw E.H."/>
        </authorList>
    </citation>
    <scope>NUCLEOTIDE SEQUENCE [LARGE SCALE GENOMIC DNA]</scope>
    <source>
        <strain evidence="1 2">KA00635</strain>
    </source>
</reference>
<evidence type="ECO:0000313" key="2">
    <source>
        <dbReference type="Proteomes" id="UP000070422"/>
    </source>
</evidence>
<sequence length="124" mass="14982">MKEYSEWLVQTGEYDQGILIKNNLEINKKRDECYQIFQKGEELSKKKKYDDSNKLLLPLLENNYVDFYAPLYERIAKNYRGLKDYKKELDICQTFLKNIQPIYGGDMWINVFTKRIEYANNKMK</sequence>
<dbReference type="Proteomes" id="UP000070422">
    <property type="component" value="Unassembled WGS sequence"/>
</dbReference>
<gene>
    <name evidence="1" type="ORF">HMPREF3187_00123</name>
</gene>
<protein>
    <submittedName>
        <fullName evidence="1">Uncharacterized protein</fullName>
    </submittedName>
</protein>